<evidence type="ECO:0000313" key="4">
    <source>
        <dbReference type="EMBL" id="HAC6568898.1"/>
    </source>
</evidence>
<evidence type="ECO:0000313" key="3">
    <source>
        <dbReference type="EMBL" id="HAB6045745.1"/>
    </source>
</evidence>
<dbReference type="EMBL" id="DAAHGT010000022">
    <property type="protein sequence ID" value="HAB6045745.1"/>
    <property type="molecule type" value="Genomic_DNA"/>
</dbReference>
<accession>A0A6Y2I9R8</accession>
<dbReference type="AlphaFoldDB" id="A0A6Y2I9R8"/>
<proteinExistence type="predicted"/>
<evidence type="ECO:0000256" key="1">
    <source>
        <dbReference type="SAM" id="SignalP"/>
    </source>
</evidence>
<comment type="caution">
    <text evidence="2">The sequence shown here is derived from an EMBL/GenBank/DDBJ whole genome shotgun (WGS) entry which is preliminary data.</text>
</comment>
<evidence type="ECO:0000313" key="5">
    <source>
        <dbReference type="EMBL" id="HAC7802060.1"/>
    </source>
</evidence>
<protein>
    <submittedName>
        <fullName evidence="2">Uncharacterized protein</fullName>
    </submittedName>
</protein>
<name>A0A6Y2I9R8_SALIN</name>
<sequence length="97" mass="11133">MNRLFFGAAFFLSVMISFNANADEYPEMKNMKEFHSEICKGHEKPALCERVVGIMMKSVMQNDDIYIQCLKLSPSQRENEEGCRSAQAIRQMISGFN</sequence>
<organism evidence="2">
    <name type="scientific">Salmonella infantis</name>
    <dbReference type="NCBI Taxonomy" id="595"/>
    <lineage>
        <taxon>Bacteria</taxon>
        <taxon>Pseudomonadati</taxon>
        <taxon>Pseudomonadota</taxon>
        <taxon>Gammaproteobacteria</taxon>
        <taxon>Enterobacterales</taxon>
        <taxon>Enterobacteriaceae</taxon>
        <taxon>Salmonella</taxon>
    </lineage>
</organism>
<dbReference type="EMBL" id="DAAGSW010000005">
    <property type="protein sequence ID" value="HAB4414498.1"/>
    <property type="molecule type" value="Genomic_DNA"/>
</dbReference>
<evidence type="ECO:0000313" key="2">
    <source>
        <dbReference type="EMBL" id="HAB4414498.1"/>
    </source>
</evidence>
<dbReference type="RefSeq" id="WP_063158543.1">
    <property type="nucleotide sequence ID" value="NZ_JABVCO010000001.1"/>
</dbReference>
<dbReference type="EMBL" id="DAAMQU010000046">
    <property type="protein sequence ID" value="HAC7802060.1"/>
    <property type="molecule type" value="Genomic_DNA"/>
</dbReference>
<reference evidence="2" key="1">
    <citation type="journal article" date="2018" name="Genome Biol.">
        <title>SKESA: strategic k-mer extension for scrupulous assemblies.</title>
        <authorList>
            <person name="Souvorov A."/>
            <person name="Agarwala R."/>
            <person name="Lipman D.J."/>
        </authorList>
    </citation>
    <scope>NUCLEOTIDE SEQUENCE</scope>
    <source>
        <strain evidence="4">06029746_broiler_meat_IncI1_ESC-S_2006</strain>
        <strain evidence="2">Salmonella enterica</strain>
    </source>
</reference>
<reference evidence="2" key="2">
    <citation type="submission" date="2019-10" db="EMBL/GenBank/DDBJ databases">
        <authorList>
            <consortium name="NCBI Pathogen Detection Project"/>
        </authorList>
    </citation>
    <scope>NUCLEOTIDE SEQUENCE</scope>
    <source>
        <strain evidence="4">06029746_broiler_meat_IncI1_ESC-S_2006</strain>
        <strain evidence="2">Salmonella enterica</strain>
    </source>
</reference>
<dbReference type="EMBL" id="DAAMGQ010000001">
    <property type="protein sequence ID" value="HAC6568898.1"/>
    <property type="molecule type" value="Genomic_DNA"/>
</dbReference>
<feature type="signal peptide" evidence="1">
    <location>
        <begin position="1"/>
        <end position="22"/>
    </location>
</feature>
<gene>
    <name evidence="4" type="ORF">G0B34_04695</name>
    <name evidence="5" type="ORF">G0E47_19090</name>
    <name evidence="3" type="ORF">GB309_22025</name>
    <name evidence="2" type="ORF">GBY34_01885</name>
</gene>
<feature type="chain" id="PRO_5036194003" evidence="1">
    <location>
        <begin position="23"/>
        <end position="97"/>
    </location>
</feature>
<keyword evidence="1" id="KW-0732">Signal</keyword>